<keyword evidence="3" id="KW-1185">Reference proteome</keyword>
<feature type="compositionally biased region" description="Pro residues" evidence="1">
    <location>
        <begin position="45"/>
        <end position="57"/>
    </location>
</feature>
<feature type="compositionally biased region" description="Polar residues" evidence="1">
    <location>
        <begin position="25"/>
        <end position="36"/>
    </location>
</feature>
<feature type="compositionally biased region" description="Acidic residues" evidence="1">
    <location>
        <begin position="1708"/>
        <end position="1733"/>
    </location>
</feature>
<reference evidence="2" key="1">
    <citation type="submission" date="2022-07" db="EMBL/GenBank/DDBJ databases">
        <title>Genome analysis of Parmales, a sister group of diatoms, reveals the evolutionary specialization of diatoms from phago-mixotrophs to photoautotrophs.</title>
        <authorList>
            <person name="Ban H."/>
            <person name="Sato S."/>
            <person name="Yoshikawa S."/>
            <person name="Kazumasa Y."/>
            <person name="Nakamura Y."/>
            <person name="Ichinomiya M."/>
            <person name="Saitoh K."/>
            <person name="Sato N."/>
            <person name="Blanc-Mathieu R."/>
            <person name="Endo H."/>
            <person name="Kuwata A."/>
            <person name="Ogata H."/>
        </authorList>
    </citation>
    <scope>NUCLEOTIDE SEQUENCE</scope>
</reference>
<comment type="caution">
    <text evidence="2">The sequence shown here is derived from an EMBL/GenBank/DDBJ whole genome shotgun (WGS) entry which is preliminary data.</text>
</comment>
<feature type="region of interest" description="Disordered" evidence="1">
    <location>
        <begin position="1760"/>
        <end position="1779"/>
    </location>
</feature>
<feature type="region of interest" description="Disordered" evidence="1">
    <location>
        <begin position="1007"/>
        <end position="1051"/>
    </location>
</feature>
<feature type="compositionally biased region" description="Basic residues" evidence="1">
    <location>
        <begin position="1"/>
        <end position="18"/>
    </location>
</feature>
<gene>
    <name evidence="2" type="ORF">TrRE_jg5758</name>
</gene>
<protein>
    <submittedName>
        <fullName evidence="2">Uncharacterized protein</fullName>
    </submittedName>
</protein>
<feature type="region of interest" description="Disordered" evidence="1">
    <location>
        <begin position="1663"/>
        <end position="1733"/>
    </location>
</feature>
<dbReference type="InterPro" id="IPR011990">
    <property type="entry name" value="TPR-like_helical_dom_sf"/>
</dbReference>
<dbReference type="EMBL" id="BRXZ01001515">
    <property type="protein sequence ID" value="GMH73146.1"/>
    <property type="molecule type" value="Genomic_DNA"/>
</dbReference>
<proteinExistence type="predicted"/>
<accession>A0A9W7AHW4</accession>
<sequence>MNRRGIKKPKSPPKRRPPPSKLNFDENTSPKSSNKPVQEKSRSPVEPPGFSSPPPSPAKAATPPHIPEVSNASDWNNLNVTPQGLKKKGVVKKKKRDKKKDKKEKVNVEEDEAAAEEYFQKRKEKNHAGSRFANNLAMPKVKTSKLPPISLNKHAKIGLSSDSPQKEGGGGGKAEEDEGAPVVKKSKGNVVTNAFMDAAAARYRKGDKKEDGDKTVEEILGMKDINGTVLEEDEEKAYQTNRFMPAKRPKTSQDYFDGSASYVTDEDARLGRHFHRSRKTDKYGWWNEQTNNGNITRSDDVKDRDGALAMKVKTLGQDQALVESRSGFLLRSKAPTETDAAIKFYSDQLRKFDRYDFPEEWATCHASMAKLFYDRVKGKRKNNIENGLYHIENCLQVFKSDTHPLPWSDLALMACSLFRERVGLHEQKAVKKLKSGADAAMIDAERSLENAEAALTVLKEDHQPVRYARAQREVAACHMKRFEGEAYHVDEQESIEVSIRALDNCIDVFEKMVDIEKNPKKYDKRTKNKLKSDVVLTTVTGEKEFISPKIEVGKAYYIMGVTQARRHNGSIIANYMSSLKYLEKACESLPERSPDWLLANAMLAKSHAGVDAPEAAQAGDDFGETTDNVDKAIKHLNISVGTVDPVGQKQEYGELHWQVGYLHHLKLRQLKGGEGAKGEVTNKNKEQADKLVEICIDHLSKALSVITPVTAPAPDRFCAIHSVMGATHCIRAEVLTVAGASNMDILEAQSTLAQAVGHYQAACSEWEPETYPEQFAIVRSRIGETFVKMGELSKAAHAYRGAMLAAGMMCNVQMYEKELFSNNEEMADSLKRPWRVWSKVGGVFEACAEICVIRALIEGGEERSTIPMVDGRPEKWIFVLDPSEIADNEAKKAAVAEAKRREEEEQKRLHPLRLGGKKQAGVADWEGVEDQYDATEDMGGEFDVAGAMNASKKKTKKELKESLAHMMQQKTRQIEANVFGEDESPMKKKVSGWKSFIFGFGSRGGEDKTLKRTKKALPSPGTPDTLRKKQKNEAIKASGFKGKKGKRGAAPDVPLAPSHIKAPSMPPPASALLTAAGAIVPVAPKGIAPPKGPPPKAMKSTVEEKFIRAVWNMEDPPDAPSHIRPPEVHVETWYERMKKNYKTYSAALRLKYEIIMSLGKRYRYDAKVIGHPRAFEALHICSRASWVKLVEGCKATNADTGKRALNDMNFGVYFKHLQRYMGIKKRVRHQVRGIKLLEDEVKKQKNEFSDATSQMDKGLQWLSKKASDYSGVAREVKKLEKLLREDIQYDNVFLPLFNVVPMSVQNKAMEKEHFLRKVGVPLGSMYPSHKDLLKSVDLYEAKIVWFMSEEGGVQRDTSEGQSIAGEGKVGSQALFVMLIYREMVRFTPLGSRISKERCVLLDRAERKIHEEELLKDEKEMVKIRQMTKKDARKAMKKRKKRIMKRENLKSKGSGYVRVPGDVKVKMICCEAVDAKKSVEVAVSAYIDATRTKQFHKRGFLLERALKFLSDSLGLKRVLEEIPLHVDSLCIIPNGPMRLAPLHALPIPSSGSRMYRGETLNDRFVVRYCTSLLMSDWLDEQAEIVKKETPWFFRKCACIANPVPNHKGSVRHMRLANMEGGIVRSVWSADDEDTSLLTGSDAHCGTALVSEKVKEGGEVDEILRAEEGAAEGGGGGDKKKKMRAKKKKKKKKVKAQVMVAEGVWKDLSESDDSDSSDDEDGEGSSEDDDDDEENLDHDHILTVCRCLHLAAPVEHTPEPTILLAPPPVGSKAGGVEVRGV</sequence>
<evidence type="ECO:0000313" key="3">
    <source>
        <dbReference type="Proteomes" id="UP001165082"/>
    </source>
</evidence>
<dbReference type="OrthoDB" id="191101at2759"/>
<feature type="compositionally biased region" description="Basic and acidic residues" evidence="1">
    <location>
        <begin position="1025"/>
        <end position="1034"/>
    </location>
</feature>
<organism evidence="2 3">
    <name type="scientific">Triparma retinervis</name>
    <dbReference type="NCBI Taxonomy" id="2557542"/>
    <lineage>
        <taxon>Eukaryota</taxon>
        <taxon>Sar</taxon>
        <taxon>Stramenopiles</taxon>
        <taxon>Ochrophyta</taxon>
        <taxon>Bolidophyceae</taxon>
        <taxon>Parmales</taxon>
        <taxon>Triparmaceae</taxon>
        <taxon>Triparma</taxon>
    </lineage>
</organism>
<feature type="compositionally biased region" description="Basic residues" evidence="1">
    <location>
        <begin position="85"/>
        <end position="102"/>
    </location>
</feature>
<name>A0A9W7AHW4_9STRA</name>
<feature type="compositionally biased region" description="Basic residues" evidence="1">
    <location>
        <begin position="1677"/>
        <end position="1693"/>
    </location>
</feature>
<evidence type="ECO:0000256" key="1">
    <source>
        <dbReference type="SAM" id="MobiDB-lite"/>
    </source>
</evidence>
<evidence type="ECO:0000313" key="2">
    <source>
        <dbReference type="EMBL" id="GMH73146.1"/>
    </source>
</evidence>
<feature type="region of interest" description="Disordered" evidence="1">
    <location>
        <begin position="1"/>
        <end position="186"/>
    </location>
</feature>
<dbReference type="Proteomes" id="UP001165082">
    <property type="component" value="Unassembled WGS sequence"/>
</dbReference>
<dbReference type="Gene3D" id="1.25.40.10">
    <property type="entry name" value="Tetratricopeptide repeat domain"/>
    <property type="match status" value="1"/>
</dbReference>
<feature type="compositionally biased region" description="Polar residues" evidence="1">
    <location>
        <begin position="70"/>
        <end position="82"/>
    </location>
</feature>